<dbReference type="GO" id="GO:0009279">
    <property type="term" value="C:cell outer membrane"/>
    <property type="evidence" value="ECO:0007669"/>
    <property type="project" value="UniProtKB-SubCell"/>
</dbReference>
<evidence type="ECO:0000313" key="9">
    <source>
        <dbReference type="Proteomes" id="UP000015559"/>
    </source>
</evidence>
<keyword evidence="9" id="KW-1185">Reference proteome</keyword>
<dbReference type="InterPro" id="IPR008816">
    <property type="entry name" value="Gly_zipper_2TM_dom"/>
</dbReference>
<proteinExistence type="predicted"/>
<dbReference type="EMBL" id="AP013066">
    <property type="protein sequence ID" value="BAN36574.1"/>
    <property type="molecule type" value="Genomic_DNA"/>
</dbReference>
<dbReference type="PANTHER" id="PTHR35603:SF1">
    <property type="entry name" value="OUTER MEMBRANE LIPOPROTEIN SLYB"/>
    <property type="match status" value="1"/>
</dbReference>
<dbReference type="STRING" id="1163617.SCD_n02775"/>
<gene>
    <name evidence="8" type="primary">slyB</name>
    <name evidence="8" type="ORF">SCD_n02775</name>
</gene>
<accession>S6ANV0</accession>
<reference evidence="8 9" key="1">
    <citation type="journal article" date="2012" name="Appl. Environ. Microbiol.">
        <title>Draft genome sequence of a psychrotolerant sulfur-oxidizing bacterium, Sulfuricella denitrificans skB26, and proteomic insights into cold adaptation.</title>
        <authorList>
            <person name="Watanabe T."/>
            <person name="Kojima H."/>
            <person name="Fukui M."/>
        </authorList>
    </citation>
    <scope>NUCLEOTIDE SEQUENCE [LARGE SCALE GENOMIC DNA]</scope>
    <source>
        <strain evidence="9">skB26</strain>
    </source>
</reference>
<evidence type="ECO:0000256" key="3">
    <source>
        <dbReference type="ARBA" id="ARBA00023136"/>
    </source>
</evidence>
<dbReference type="Pfam" id="PF05433">
    <property type="entry name" value="Rick_17kDa_Anti"/>
    <property type="match status" value="1"/>
</dbReference>
<feature type="chain" id="PRO_5004535734" evidence="6">
    <location>
        <begin position="24"/>
        <end position="153"/>
    </location>
</feature>
<protein>
    <submittedName>
        <fullName evidence="8">17 kDa surface antigen</fullName>
    </submittedName>
</protein>
<evidence type="ECO:0000256" key="6">
    <source>
        <dbReference type="SAM" id="SignalP"/>
    </source>
</evidence>
<organism evidence="8 9">
    <name type="scientific">Sulfuricella denitrificans (strain DSM 22764 / NBRC 105220 / skB26)</name>
    <dbReference type="NCBI Taxonomy" id="1163617"/>
    <lineage>
        <taxon>Bacteria</taxon>
        <taxon>Pseudomonadati</taxon>
        <taxon>Pseudomonadota</taxon>
        <taxon>Betaproteobacteria</taxon>
        <taxon>Nitrosomonadales</taxon>
        <taxon>Sulfuricellaceae</taxon>
        <taxon>Sulfuricella</taxon>
    </lineage>
</organism>
<evidence type="ECO:0000259" key="7">
    <source>
        <dbReference type="Pfam" id="PF05433"/>
    </source>
</evidence>
<sequence length="153" mass="15133">MNIGLVKLMAVAAISVAVLGGCASSMSGSAYSRGQARQVQEVKMGVVESVRQVKIEGTQSPVGTGAGAVIGGIAGSNVGGGKGSTVATILGAVAGGVAGSVIEEGVMSKAGLEITVKLDNGHMIAVTQEADEQFRVGERVRILSGGGVTRVTH</sequence>
<dbReference type="HOGENOM" id="CLU_090265_3_3_4"/>
<dbReference type="eggNOG" id="COG3133">
    <property type="taxonomic scope" value="Bacteria"/>
</dbReference>
<dbReference type="KEGG" id="sdr:SCD_n02775"/>
<keyword evidence="4" id="KW-0564">Palmitate</keyword>
<keyword evidence="5" id="KW-0449">Lipoprotein</keyword>
<dbReference type="AlphaFoldDB" id="S6ANV0"/>
<evidence type="ECO:0000256" key="4">
    <source>
        <dbReference type="ARBA" id="ARBA00023139"/>
    </source>
</evidence>
<feature type="domain" description="Glycine zipper 2TM" evidence="7">
    <location>
        <begin position="63"/>
        <end position="102"/>
    </location>
</feature>
<dbReference type="PROSITE" id="PS51257">
    <property type="entry name" value="PROKAR_LIPOPROTEIN"/>
    <property type="match status" value="1"/>
</dbReference>
<dbReference type="InterPro" id="IPR051407">
    <property type="entry name" value="Bact_OM_lipoprot/Surf_antigen"/>
</dbReference>
<dbReference type="Proteomes" id="UP000015559">
    <property type="component" value="Chromosome"/>
</dbReference>
<dbReference type="RefSeq" id="WP_009207466.1">
    <property type="nucleotide sequence ID" value="NC_022357.1"/>
</dbReference>
<keyword evidence="2 6" id="KW-0732">Signal</keyword>
<comment type="subcellular location">
    <subcellularLocation>
        <location evidence="1">Cell outer membrane</location>
        <topology evidence="1">Lipid-anchor</topology>
    </subcellularLocation>
</comment>
<name>S6ANV0_SULDS</name>
<evidence type="ECO:0000313" key="8">
    <source>
        <dbReference type="EMBL" id="BAN36574.1"/>
    </source>
</evidence>
<evidence type="ECO:0000256" key="5">
    <source>
        <dbReference type="ARBA" id="ARBA00023288"/>
    </source>
</evidence>
<evidence type="ECO:0000256" key="1">
    <source>
        <dbReference type="ARBA" id="ARBA00004459"/>
    </source>
</evidence>
<dbReference type="PANTHER" id="PTHR35603">
    <property type="match status" value="1"/>
</dbReference>
<keyword evidence="3" id="KW-0472">Membrane</keyword>
<evidence type="ECO:0000256" key="2">
    <source>
        <dbReference type="ARBA" id="ARBA00022729"/>
    </source>
</evidence>
<feature type="signal peptide" evidence="6">
    <location>
        <begin position="1"/>
        <end position="23"/>
    </location>
</feature>